<feature type="transmembrane region" description="Helical" evidence="5">
    <location>
        <begin position="422"/>
        <end position="443"/>
    </location>
</feature>
<dbReference type="PIRSF" id="PIRSF006060">
    <property type="entry name" value="AA_transporter"/>
    <property type="match status" value="1"/>
</dbReference>
<feature type="transmembrane region" description="Helical" evidence="5">
    <location>
        <begin position="151"/>
        <end position="176"/>
    </location>
</feature>
<feature type="transmembrane region" description="Helical" evidence="5">
    <location>
        <begin position="326"/>
        <end position="347"/>
    </location>
</feature>
<evidence type="ECO:0000256" key="4">
    <source>
        <dbReference type="ARBA" id="ARBA00023136"/>
    </source>
</evidence>
<evidence type="ECO:0000256" key="1">
    <source>
        <dbReference type="ARBA" id="ARBA00004141"/>
    </source>
</evidence>
<evidence type="ECO:0000256" key="5">
    <source>
        <dbReference type="SAM" id="Phobius"/>
    </source>
</evidence>
<dbReference type="Proteomes" id="UP000561077">
    <property type="component" value="Unassembled WGS sequence"/>
</dbReference>
<dbReference type="GO" id="GO:0016020">
    <property type="term" value="C:membrane"/>
    <property type="evidence" value="ECO:0007669"/>
    <property type="project" value="UniProtKB-SubCell"/>
</dbReference>
<comment type="caution">
    <text evidence="6">The sequence shown here is derived from an EMBL/GenBank/DDBJ whole genome shotgun (WGS) entry which is preliminary data.</text>
</comment>
<feature type="transmembrane region" description="Helical" evidence="5">
    <location>
        <begin position="284"/>
        <end position="305"/>
    </location>
</feature>
<feature type="transmembrane region" description="Helical" evidence="5">
    <location>
        <begin position="233"/>
        <end position="254"/>
    </location>
</feature>
<dbReference type="EMBL" id="JABEQO010000020">
    <property type="protein sequence ID" value="MBB2165831.1"/>
    <property type="molecule type" value="Genomic_DNA"/>
</dbReference>
<evidence type="ECO:0000313" key="6">
    <source>
        <dbReference type="EMBL" id="MBB2165831.1"/>
    </source>
</evidence>
<feature type="transmembrane region" description="Helical" evidence="5">
    <location>
        <begin position="353"/>
        <end position="380"/>
    </location>
</feature>
<dbReference type="Proteomes" id="UP000540490">
    <property type="component" value="Unassembled WGS sequence"/>
</dbReference>
<gene>
    <name evidence="7" type="ORF">HLH25_14915</name>
    <name evidence="6" type="ORF">HLH26_15070</name>
</gene>
<dbReference type="PANTHER" id="PTHR42770:SF16">
    <property type="entry name" value="AMINO ACID PERMEASE"/>
    <property type="match status" value="1"/>
</dbReference>
<keyword evidence="8" id="KW-1185">Reference proteome</keyword>
<dbReference type="Gene3D" id="1.20.1740.10">
    <property type="entry name" value="Amino acid/polyamine transporter I"/>
    <property type="match status" value="1"/>
</dbReference>
<feature type="transmembrane region" description="Helical" evidence="5">
    <location>
        <begin position="392"/>
        <end position="416"/>
    </location>
</feature>
<dbReference type="PANTHER" id="PTHR42770">
    <property type="entry name" value="AMINO ACID TRANSPORTER-RELATED"/>
    <property type="match status" value="1"/>
</dbReference>
<feature type="transmembrane region" description="Helical" evidence="5">
    <location>
        <begin position="88"/>
        <end position="115"/>
    </location>
</feature>
<evidence type="ECO:0000256" key="3">
    <source>
        <dbReference type="ARBA" id="ARBA00022989"/>
    </source>
</evidence>
<accession>A0A7W4IMX9</accession>
<dbReference type="AlphaFoldDB" id="A0A7W4IMX9"/>
<evidence type="ECO:0000313" key="9">
    <source>
        <dbReference type="Proteomes" id="UP000561077"/>
    </source>
</evidence>
<keyword evidence="3 5" id="KW-1133">Transmembrane helix</keyword>
<dbReference type="InterPro" id="IPR050367">
    <property type="entry name" value="APC_superfamily"/>
</dbReference>
<feature type="transmembrane region" description="Helical" evidence="5">
    <location>
        <begin position="196"/>
        <end position="213"/>
    </location>
</feature>
<feature type="transmembrane region" description="Helical" evidence="5">
    <location>
        <begin position="12"/>
        <end position="37"/>
    </location>
</feature>
<keyword evidence="2 5" id="KW-0812">Transmembrane</keyword>
<dbReference type="RefSeq" id="WP_182974819.1">
    <property type="nucleotide sequence ID" value="NZ_JABEQN010000020.1"/>
</dbReference>
<evidence type="ECO:0000256" key="2">
    <source>
        <dbReference type="ARBA" id="ARBA00022692"/>
    </source>
</evidence>
<proteinExistence type="predicted"/>
<protein>
    <submittedName>
        <fullName evidence="6">APC family permease</fullName>
    </submittedName>
</protein>
<feature type="transmembrane region" description="Helical" evidence="5">
    <location>
        <begin position="121"/>
        <end position="139"/>
    </location>
</feature>
<comment type="subcellular location">
    <subcellularLocation>
        <location evidence="1">Membrane</location>
        <topology evidence="1">Multi-pass membrane protein</topology>
    </subcellularLocation>
</comment>
<dbReference type="EMBL" id="JABEQN010000020">
    <property type="protein sequence ID" value="MBB2194903.1"/>
    <property type="molecule type" value="Genomic_DNA"/>
</dbReference>
<sequence length="449" mass="48157">MSGKPLNGPPGAMTISLFVISAAAPLTTVFGAVPAAFASGMTSVVPEMFLLTGLLYLAFYKLLLSAARSMPASGAYHTYIAHGLGRRVSFAMGAVSLVSYLFIQLGVAALFGVFIRDVLGPAGASLSPWVWSIAALLLANPLCRRPVRTSALILGLIIGVELSVLFIVNLFLVFHANIPGSLHRSFSGAALMHDRTGATLAFIVGSFVGLEATSMFKDNTPQAARNERRATYLSVLVITLLYVVSAYCIEAYYFPSDIAAQAVQKQEGLYFDAIRLLMGQWCNAGIRILLIVSLFACILSLGRNIDEYLSLFLLLRDRASSARRGATYHVQTASLIAGVMLCLVFGLDPYRVVFPVCSEIAIFGIVVTQIAVCLSFVAGLGTGGRTMLPRSMMPWVALVLAGLLVEFVFIVVNPQILCRNSLILSCWPLAGIGLTGILTFLIAPRRMTV</sequence>
<reference evidence="8 9" key="1">
    <citation type="submission" date="2020-04" db="EMBL/GenBank/DDBJ databases">
        <title>Description of novel Gluconacetobacter.</title>
        <authorList>
            <person name="Sombolestani A."/>
        </authorList>
    </citation>
    <scope>NUCLEOTIDE SEQUENCE [LARGE SCALE GENOMIC DNA]</scope>
    <source>
        <strain evidence="7 8">LMG 1728</strain>
        <strain evidence="6 9">LMG 1731</strain>
    </source>
</reference>
<evidence type="ECO:0000313" key="8">
    <source>
        <dbReference type="Proteomes" id="UP000540490"/>
    </source>
</evidence>
<feature type="transmembrane region" description="Helical" evidence="5">
    <location>
        <begin position="49"/>
        <end position="67"/>
    </location>
</feature>
<organism evidence="6 9">
    <name type="scientific">Gluconacetobacter dulcium</name>
    <dbReference type="NCBI Taxonomy" id="2729096"/>
    <lineage>
        <taxon>Bacteria</taxon>
        <taxon>Pseudomonadati</taxon>
        <taxon>Pseudomonadota</taxon>
        <taxon>Alphaproteobacteria</taxon>
        <taxon>Acetobacterales</taxon>
        <taxon>Acetobacteraceae</taxon>
        <taxon>Gluconacetobacter</taxon>
    </lineage>
</organism>
<keyword evidence="4 5" id="KW-0472">Membrane</keyword>
<name>A0A7W4IMX9_9PROT</name>
<evidence type="ECO:0000313" key="7">
    <source>
        <dbReference type="EMBL" id="MBB2194903.1"/>
    </source>
</evidence>